<keyword evidence="3" id="KW-0805">Transcription regulation</keyword>
<dbReference type="InterPro" id="IPR036864">
    <property type="entry name" value="Zn2-C6_fun-type_DNA-bd_sf"/>
</dbReference>
<comment type="caution">
    <text evidence="9">The sequence shown here is derived from an EMBL/GenBank/DDBJ whole genome shotgun (WGS) entry which is preliminary data.</text>
</comment>
<gene>
    <name evidence="9" type="ORF">PENSOL_c015G08472</name>
</gene>
<feature type="region of interest" description="Disordered" evidence="7">
    <location>
        <begin position="10"/>
        <end position="40"/>
    </location>
</feature>
<dbReference type="EMBL" id="MDYO01000015">
    <property type="protein sequence ID" value="OQD96541.1"/>
    <property type="molecule type" value="Genomic_DNA"/>
</dbReference>
<organism evidence="9 10">
    <name type="scientific">Penicillium solitum</name>
    <dbReference type="NCBI Taxonomy" id="60172"/>
    <lineage>
        <taxon>Eukaryota</taxon>
        <taxon>Fungi</taxon>
        <taxon>Dikarya</taxon>
        <taxon>Ascomycota</taxon>
        <taxon>Pezizomycotina</taxon>
        <taxon>Eurotiomycetes</taxon>
        <taxon>Eurotiomycetidae</taxon>
        <taxon>Eurotiales</taxon>
        <taxon>Aspergillaceae</taxon>
        <taxon>Penicillium</taxon>
    </lineage>
</organism>
<keyword evidence="10" id="KW-1185">Reference proteome</keyword>
<dbReference type="PANTHER" id="PTHR31845">
    <property type="entry name" value="FINGER DOMAIN PROTEIN, PUTATIVE-RELATED"/>
    <property type="match status" value="1"/>
</dbReference>
<feature type="compositionally biased region" description="Basic and acidic residues" evidence="7">
    <location>
        <begin position="29"/>
        <end position="40"/>
    </location>
</feature>
<evidence type="ECO:0000256" key="2">
    <source>
        <dbReference type="ARBA" id="ARBA00022723"/>
    </source>
</evidence>
<evidence type="ECO:0000259" key="8">
    <source>
        <dbReference type="PROSITE" id="PS50048"/>
    </source>
</evidence>
<keyword evidence="5" id="KW-0804">Transcription</keyword>
<reference evidence="10" key="1">
    <citation type="journal article" date="2017" name="Nat. Microbiol.">
        <title>Global analysis of biosynthetic gene clusters reveals vast potential of secondary metabolite production in Penicillium species.</title>
        <authorList>
            <person name="Nielsen J.C."/>
            <person name="Grijseels S."/>
            <person name="Prigent S."/>
            <person name="Ji B."/>
            <person name="Dainat J."/>
            <person name="Nielsen K.F."/>
            <person name="Frisvad J.C."/>
            <person name="Workman M."/>
            <person name="Nielsen J."/>
        </authorList>
    </citation>
    <scope>NUCLEOTIDE SEQUENCE [LARGE SCALE GENOMIC DNA]</scope>
    <source>
        <strain evidence="10">IBT 29525</strain>
    </source>
</reference>
<dbReference type="PROSITE" id="PS00463">
    <property type="entry name" value="ZN2_CY6_FUNGAL_1"/>
    <property type="match status" value="1"/>
</dbReference>
<evidence type="ECO:0000256" key="7">
    <source>
        <dbReference type="SAM" id="MobiDB-lite"/>
    </source>
</evidence>
<keyword evidence="2" id="KW-0479">Metal-binding</keyword>
<evidence type="ECO:0000256" key="4">
    <source>
        <dbReference type="ARBA" id="ARBA00023125"/>
    </source>
</evidence>
<dbReference type="CDD" id="cd00067">
    <property type="entry name" value="GAL4"/>
    <property type="match status" value="1"/>
</dbReference>
<dbReference type="AlphaFoldDB" id="A0A1V6R5F0"/>
<dbReference type="Proteomes" id="UP000191612">
    <property type="component" value="Unassembled WGS sequence"/>
</dbReference>
<keyword evidence="4" id="KW-0238">DNA-binding</keyword>
<sequence>MAFLKFKLEDTTERSAPVPIAAAVSQPSSRRESDGVQHDSPRMFRGQAFSAERLPITSSETHAGEVCEHDLGAPRVDLTARYRRRQSRRFQRGSACVECKISKTRCENSATTVEDKCGRCLRQNKECIRHSSARPSHVEHSGKGSESLSGEGAIGMNLNLETDPFTAFSVGFTESTISASGPSSRIWTKQLDNKIDSIVTPEIAEQIFLHYVTKFAPKCPIVVFPLGTTSVSLRNTKPLLFLSILSVACAGYCAIAKQSELAFEVRRYLADTAIVGGQKSLELVQALQIVSFWYRAPDTYTQMIQNQLASMSTTMTMDLGLDNLNLASKAQDRWYRAEAERAWLSCFLLSASLSLILRRPNPIPCFAKLDDYIFDLQRNNTSPTDAFLSMLEQSCPSGSCAKSEDNGDNSNHSGSKQLAISRPVSSNGKMYVFGNRTPNDHKYRGLTNFRGLALFDFGGFASSLYMHEIALHINNNIDEFKAPFSAKSLKTCNFIDMQDSSKLSMVRAIINASQGLLDIFLGFPISEMLTLPPHIYGGRVIYAVILLMKIHKAIATSEKGASGIIQADSLRLDAYLEQLVVISKCLIAEDGRSSLSRAFLIMPQLIEQFKTLPKADENPTMGRIPTNTDNRQSNTASLMPTVAPSGSSTAIQASEIESTPDISRPLDGHVDAQSIHAVGA</sequence>
<feature type="region of interest" description="Disordered" evidence="7">
    <location>
        <begin position="399"/>
        <end position="419"/>
    </location>
</feature>
<evidence type="ECO:0000256" key="3">
    <source>
        <dbReference type="ARBA" id="ARBA00023015"/>
    </source>
</evidence>
<feature type="compositionally biased region" description="Polar residues" evidence="7">
    <location>
        <begin position="408"/>
        <end position="419"/>
    </location>
</feature>
<comment type="subcellular location">
    <subcellularLocation>
        <location evidence="1">Nucleus</location>
    </subcellularLocation>
</comment>
<accession>A0A1V6R5F0</accession>
<dbReference type="Gene3D" id="4.10.240.10">
    <property type="entry name" value="Zn(2)-C6 fungal-type DNA-binding domain"/>
    <property type="match status" value="1"/>
</dbReference>
<dbReference type="GO" id="GO:0006351">
    <property type="term" value="P:DNA-templated transcription"/>
    <property type="evidence" value="ECO:0007669"/>
    <property type="project" value="InterPro"/>
</dbReference>
<dbReference type="GO" id="GO:0008270">
    <property type="term" value="F:zinc ion binding"/>
    <property type="evidence" value="ECO:0007669"/>
    <property type="project" value="InterPro"/>
</dbReference>
<evidence type="ECO:0000256" key="6">
    <source>
        <dbReference type="ARBA" id="ARBA00023242"/>
    </source>
</evidence>
<dbReference type="GO" id="GO:0005634">
    <property type="term" value="C:nucleus"/>
    <property type="evidence" value="ECO:0007669"/>
    <property type="project" value="UniProtKB-SubCell"/>
</dbReference>
<evidence type="ECO:0000313" key="10">
    <source>
        <dbReference type="Proteomes" id="UP000191612"/>
    </source>
</evidence>
<protein>
    <recommendedName>
        <fullName evidence="8">Zn(2)-C6 fungal-type domain-containing protein</fullName>
    </recommendedName>
</protein>
<proteinExistence type="predicted"/>
<dbReference type="PANTHER" id="PTHR31845:SF10">
    <property type="entry name" value="ZN(II)2CYS6 TRANSCRIPTION FACTOR (EUROFUNG)"/>
    <property type="match status" value="1"/>
</dbReference>
<feature type="compositionally biased region" description="Polar residues" evidence="7">
    <location>
        <begin position="625"/>
        <end position="651"/>
    </location>
</feature>
<dbReference type="Pfam" id="PF04082">
    <property type="entry name" value="Fungal_trans"/>
    <property type="match status" value="1"/>
</dbReference>
<dbReference type="SUPFAM" id="SSF57701">
    <property type="entry name" value="Zn2/Cys6 DNA-binding domain"/>
    <property type="match status" value="1"/>
</dbReference>
<evidence type="ECO:0000256" key="1">
    <source>
        <dbReference type="ARBA" id="ARBA00004123"/>
    </source>
</evidence>
<feature type="domain" description="Zn(2)-C6 fungal-type" evidence="8">
    <location>
        <begin position="95"/>
        <end position="129"/>
    </location>
</feature>
<dbReference type="STRING" id="60172.A0A1V6R5F0"/>
<dbReference type="GO" id="GO:0000976">
    <property type="term" value="F:transcription cis-regulatory region binding"/>
    <property type="evidence" value="ECO:0007669"/>
    <property type="project" value="TreeGrafter"/>
</dbReference>
<feature type="region of interest" description="Disordered" evidence="7">
    <location>
        <begin position="616"/>
        <end position="651"/>
    </location>
</feature>
<dbReference type="InterPro" id="IPR007219">
    <property type="entry name" value="XnlR_reg_dom"/>
</dbReference>
<dbReference type="InterPro" id="IPR001138">
    <property type="entry name" value="Zn2Cys6_DnaBD"/>
</dbReference>
<dbReference type="InterPro" id="IPR051089">
    <property type="entry name" value="prtT"/>
</dbReference>
<name>A0A1V6R5F0_9EURO</name>
<dbReference type="GO" id="GO:0000981">
    <property type="term" value="F:DNA-binding transcription factor activity, RNA polymerase II-specific"/>
    <property type="evidence" value="ECO:0007669"/>
    <property type="project" value="InterPro"/>
</dbReference>
<evidence type="ECO:0000313" key="9">
    <source>
        <dbReference type="EMBL" id="OQD96541.1"/>
    </source>
</evidence>
<dbReference type="PROSITE" id="PS50048">
    <property type="entry name" value="ZN2_CY6_FUNGAL_2"/>
    <property type="match status" value="1"/>
</dbReference>
<keyword evidence="6" id="KW-0539">Nucleus</keyword>
<evidence type="ECO:0000256" key="5">
    <source>
        <dbReference type="ARBA" id="ARBA00023163"/>
    </source>
</evidence>